<dbReference type="Proteomes" id="UP000324705">
    <property type="component" value="Chromosome 5A"/>
</dbReference>
<reference evidence="3 4" key="1">
    <citation type="submission" date="2017-09" db="EMBL/GenBank/DDBJ databases">
        <authorList>
            <consortium name="International Durum Wheat Genome Sequencing Consortium (IDWGSC)"/>
            <person name="Milanesi L."/>
        </authorList>
    </citation>
    <scope>NUCLEOTIDE SEQUENCE [LARGE SCALE GENOMIC DNA]</scope>
    <source>
        <strain evidence="4">cv. Svevo</strain>
    </source>
</reference>
<dbReference type="FunFam" id="1.10.472.10:FF:000028">
    <property type="entry name" value="Cyclin-T1-5 like"/>
    <property type="match status" value="1"/>
</dbReference>
<feature type="domain" description="Cyclin-like" evidence="2">
    <location>
        <begin position="138"/>
        <end position="224"/>
    </location>
</feature>
<feature type="compositionally biased region" description="Basic and acidic residues" evidence="1">
    <location>
        <begin position="433"/>
        <end position="460"/>
    </location>
</feature>
<dbReference type="Gene3D" id="1.10.472.10">
    <property type="entry name" value="Cyclin-like"/>
    <property type="match status" value="2"/>
</dbReference>
<feature type="region of interest" description="Disordered" evidence="1">
    <location>
        <begin position="258"/>
        <end position="396"/>
    </location>
</feature>
<organism evidence="3 4">
    <name type="scientific">Triticum turgidum subsp. durum</name>
    <name type="common">Durum wheat</name>
    <name type="synonym">Triticum durum</name>
    <dbReference type="NCBI Taxonomy" id="4567"/>
    <lineage>
        <taxon>Eukaryota</taxon>
        <taxon>Viridiplantae</taxon>
        <taxon>Streptophyta</taxon>
        <taxon>Embryophyta</taxon>
        <taxon>Tracheophyta</taxon>
        <taxon>Spermatophyta</taxon>
        <taxon>Magnoliopsida</taxon>
        <taxon>Liliopsida</taxon>
        <taxon>Poales</taxon>
        <taxon>Poaceae</taxon>
        <taxon>BOP clade</taxon>
        <taxon>Pooideae</taxon>
        <taxon>Triticodae</taxon>
        <taxon>Triticeae</taxon>
        <taxon>Triticinae</taxon>
        <taxon>Triticum</taxon>
    </lineage>
</organism>
<dbReference type="Gramene" id="TRITD5Av1G063040.9">
    <property type="protein sequence ID" value="TRITD5Av1G063040.9"/>
    <property type="gene ID" value="TRITD5Av1G063040"/>
</dbReference>
<feature type="compositionally biased region" description="Polar residues" evidence="1">
    <location>
        <begin position="301"/>
        <end position="311"/>
    </location>
</feature>
<dbReference type="GO" id="GO:0016538">
    <property type="term" value="F:cyclin-dependent protein serine/threonine kinase regulator activity"/>
    <property type="evidence" value="ECO:0007669"/>
    <property type="project" value="InterPro"/>
</dbReference>
<feature type="compositionally biased region" description="Polar residues" evidence="1">
    <location>
        <begin position="467"/>
        <end position="481"/>
    </location>
</feature>
<feature type="compositionally biased region" description="Basic and acidic residues" evidence="1">
    <location>
        <begin position="329"/>
        <end position="339"/>
    </location>
</feature>
<dbReference type="InterPro" id="IPR043198">
    <property type="entry name" value="Cyclin/Ssn8"/>
</dbReference>
<dbReference type="InterPro" id="IPR036915">
    <property type="entry name" value="Cyclin-like_sf"/>
</dbReference>
<feature type="region of interest" description="Disordered" evidence="1">
    <location>
        <begin position="232"/>
        <end position="251"/>
    </location>
</feature>
<gene>
    <name evidence="3" type="ORF">TRITD_5Av1G063040</name>
</gene>
<feature type="region of interest" description="Disordered" evidence="1">
    <location>
        <begin position="433"/>
        <end position="481"/>
    </location>
</feature>
<sequence>MAMLPSDLSHHGIVENSPYRITKSGNKEAGKLSASWYFSRKEIEENSPSKRDGIDLKKETYLRKSYCTYLQDLGMRLKVPQVTIATSIVFCHRFYLRQSHAKNDRREVYDRQKELILLGERVVLATLGFDLNVHHPYKPLVETIKKFKITHNALPQIAWNFVNDGLRTSLCLQFKPHHIAAGALFLAGKFLKVKFLPDDGEKAWYQEFDVTPRQLEEVSNQMLELYEQNRVVQSQPTNENEAEGSSAGVPNQRISVKAEANSEEPPVMHHPASKQSDSNPSTSTGVPIHNGAEHSKPHKQIGSQKSLQNDNGGHENNKTSCQSGGRVDTSTKDGLHDGTKSLPRSSRPSDKSGIPTEEKPLPSHASSSESRDGNLSNSGDPSVSSSMMDAMNKIDKDKVKAALEKRRKLKGDVARKVHVMDDDDLLERELEHDVELAVEDEKIKQERNDCSMHQEDHRNADGVAENGDNNGDQNVPETERG</sequence>
<accession>A0A9R0WL39</accession>
<name>A0A9R0WL39_TRITD</name>
<feature type="compositionally biased region" description="Polar residues" evidence="1">
    <location>
        <begin position="273"/>
        <end position="285"/>
    </location>
</feature>
<dbReference type="EMBL" id="LT934119">
    <property type="protein sequence ID" value="VAI14625.1"/>
    <property type="molecule type" value="Genomic_DNA"/>
</dbReference>
<evidence type="ECO:0000313" key="3">
    <source>
        <dbReference type="EMBL" id="VAI14625.1"/>
    </source>
</evidence>
<dbReference type="SMART" id="SM00385">
    <property type="entry name" value="CYCLIN"/>
    <property type="match status" value="1"/>
</dbReference>
<evidence type="ECO:0000256" key="1">
    <source>
        <dbReference type="SAM" id="MobiDB-lite"/>
    </source>
</evidence>
<dbReference type="InterPro" id="IPR013763">
    <property type="entry name" value="Cyclin-like_dom"/>
</dbReference>
<dbReference type="AlphaFoldDB" id="A0A9R0WL39"/>
<dbReference type="SUPFAM" id="SSF47954">
    <property type="entry name" value="Cyclin-like"/>
    <property type="match status" value="2"/>
</dbReference>
<proteinExistence type="predicted"/>
<protein>
    <recommendedName>
        <fullName evidence="2">Cyclin-like domain-containing protein</fullName>
    </recommendedName>
</protein>
<dbReference type="GO" id="GO:0006357">
    <property type="term" value="P:regulation of transcription by RNA polymerase II"/>
    <property type="evidence" value="ECO:0007669"/>
    <property type="project" value="InterPro"/>
</dbReference>
<dbReference type="PIRSF" id="PIRSF036580">
    <property type="entry name" value="Cyclin_L"/>
    <property type="match status" value="1"/>
</dbReference>
<evidence type="ECO:0000259" key="2">
    <source>
        <dbReference type="SMART" id="SM00385"/>
    </source>
</evidence>
<evidence type="ECO:0000313" key="4">
    <source>
        <dbReference type="Proteomes" id="UP000324705"/>
    </source>
</evidence>
<dbReference type="CDD" id="cd20588">
    <property type="entry name" value="CYCLIN_AcCycT_rpt2"/>
    <property type="match status" value="1"/>
</dbReference>
<feature type="compositionally biased region" description="Polar residues" evidence="1">
    <location>
        <begin position="364"/>
        <end position="387"/>
    </location>
</feature>
<keyword evidence="4" id="KW-1185">Reference proteome</keyword>
<dbReference type="PANTHER" id="PTHR10026">
    <property type="entry name" value="CYCLIN"/>
    <property type="match status" value="1"/>
</dbReference>